<comment type="caution">
    <text evidence="1">The sequence shown here is derived from an EMBL/GenBank/DDBJ whole genome shotgun (WGS) entry which is preliminary data.</text>
</comment>
<reference evidence="1 2" key="1">
    <citation type="journal article" date="2018" name="BMC Genomics">
        <title>Genomic comparison of Trypanosoma conorhini and Trypanosoma rangeli to Trypanosoma cruzi strains of high and low virulence.</title>
        <authorList>
            <person name="Bradwell K.R."/>
            <person name="Koparde V.N."/>
            <person name="Matveyev A.V."/>
            <person name="Serrano M.G."/>
            <person name="Alves J.M."/>
            <person name="Parikh H."/>
            <person name="Huang B."/>
            <person name="Lee V."/>
            <person name="Espinosa-Alvarez O."/>
            <person name="Ortiz P.A."/>
            <person name="Costa-Martins A.G."/>
            <person name="Teixeira M.M."/>
            <person name="Buck G.A."/>
        </authorList>
    </citation>
    <scope>NUCLEOTIDE SEQUENCE [LARGE SCALE GENOMIC DNA]</scope>
    <source>
        <strain evidence="1 2">025E</strain>
    </source>
</reference>
<evidence type="ECO:0000313" key="1">
    <source>
        <dbReference type="EMBL" id="RNF25914.1"/>
    </source>
</evidence>
<sequence>MGLRSVMKRFWSPFCRGIVGPELHTYGFSQVFDSIRTGDSDFTCQVNGKVGDARLIEDFFIMILSGFDFVDVKVATSSVSDAVCNPCNFKGFYTLEHTRPFLGWAPPVVAPTPRIAPRDKRPVVPNADYGERSEMREDIKGKQLQASARDSNAEQERRLLKVPFTSRIEGSECGVSHMILRSAVLDVIMGDPNCPAALKPCLQNKEAMEALVRLRRASVRPEMITDKTLLGITDKKESWASALGIL</sequence>
<name>A0A422Q7I6_9TRYP</name>
<dbReference type="OrthoDB" id="272317at2759"/>
<dbReference type="EMBL" id="MKKU01000066">
    <property type="protein sequence ID" value="RNF25914.1"/>
    <property type="molecule type" value="Genomic_DNA"/>
</dbReference>
<protein>
    <submittedName>
        <fullName evidence="1">Uncharacterized protein</fullName>
    </submittedName>
</protein>
<accession>A0A422Q7I6</accession>
<keyword evidence="2" id="KW-1185">Reference proteome</keyword>
<organism evidence="1 2">
    <name type="scientific">Trypanosoma conorhini</name>
    <dbReference type="NCBI Taxonomy" id="83891"/>
    <lineage>
        <taxon>Eukaryota</taxon>
        <taxon>Discoba</taxon>
        <taxon>Euglenozoa</taxon>
        <taxon>Kinetoplastea</taxon>
        <taxon>Metakinetoplastina</taxon>
        <taxon>Trypanosomatida</taxon>
        <taxon>Trypanosomatidae</taxon>
        <taxon>Trypanosoma</taxon>
    </lineage>
</organism>
<dbReference type="AlphaFoldDB" id="A0A422Q7I6"/>
<evidence type="ECO:0000313" key="2">
    <source>
        <dbReference type="Proteomes" id="UP000284403"/>
    </source>
</evidence>
<dbReference type="GeneID" id="40315529"/>
<dbReference type="RefSeq" id="XP_029231120.1">
    <property type="nucleotide sequence ID" value="XM_029368854.1"/>
</dbReference>
<dbReference type="Proteomes" id="UP000284403">
    <property type="component" value="Unassembled WGS sequence"/>
</dbReference>
<gene>
    <name evidence="1" type="ORF">Tco025E_01918</name>
</gene>
<proteinExistence type="predicted"/>